<dbReference type="InterPro" id="IPR047109">
    <property type="entry name" value="CAD-like"/>
</dbReference>
<evidence type="ECO:0000256" key="1">
    <source>
        <dbReference type="ARBA" id="ARBA00001947"/>
    </source>
</evidence>
<dbReference type="FunFam" id="3.40.50.720:FF:000022">
    <property type="entry name" value="Cinnamyl alcohol dehydrogenase"/>
    <property type="match status" value="1"/>
</dbReference>
<evidence type="ECO:0000259" key="6">
    <source>
        <dbReference type="SMART" id="SM00829"/>
    </source>
</evidence>
<accession>A0AAD9FTG0</accession>
<dbReference type="GO" id="GO:0016616">
    <property type="term" value="F:oxidoreductase activity, acting on the CH-OH group of donors, NAD or NADP as acceptor"/>
    <property type="evidence" value="ECO:0007669"/>
    <property type="project" value="InterPro"/>
</dbReference>
<keyword evidence="3 5" id="KW-0862">Zinc</keyword>
<dbReference type="Proteomes" id="UP001182556">
    <property type="component" value="Unassembled WGS sequence"/>
</dbReference>
<gene>
    <name evidence="7" type="ORF">DB88DRAFT_485414</name>
</gene>
<dbReference type="AlphaFoldDB" id="A0AAD9FTG0"/>
<keyword evidence="4" id="KW-0560">Oxidoreductase</keyword>
<dbReference type="InterPro" id="IPR013154">
    <property type="entry name" value="ADH-like_N"/>
</dbReference>
<dbReference type="InterPro" id="IPR036291">
    <property type="entry name" value="NAD(P)-bd_dom_sf"/>
</dbReference>
<dbReference type="InterPro" id="IPR029752">
    <property type="entry name" value="D-isomer_DH_CS1"/>
</dbReference>
<proteinExistence type="inferred from homology"/>
<keyword evidence="2 5" id="KW-0479">Metal-binding</keyword>
<sequence length="354" mass="38089">MSAPTTAKGYGISDTSKYTDFSVKEFKLKTPEAHDVTLHIEFCGVCGSDVHTITGGWGPLSADWVCPGHEIIGKVTHVGDAVTEFKVGQRVGVGAQVYSCLKCDRCKNDNENYCPEQVDTYNAKFPDGVESQGGYSTTIRTNDQFVFAIPDALKSEDAAPMLCAGLTVYSPMVRNGVTKGKTVGIVGIGGLGHFAIQFAKALGAHVIVFSHSPNKKDDSHKLGADEFVVTSEEGFEKKYFDKIDYILSAADAAKIPLTELMSTLKIGGVLTSVGLPDEPWHEFSPGAMNPNASHINSTHIGSKKEANAMLKLAAEKGIKPIIDQVLPMSEAGKAIEAVKSNKVRYRFVLKNDLD</sequence>
<evidence type="ECO:0000256" key="5">
    <source>
        <dbReference type="RuleBase" id="RU361277"/>
    </source>
</evidence>
<evidence type="ECO:0000256" key="2">
    <source>
        <dbReference type="ARBA" id="ARBA00022723"/>
    </source>
</evidence>
<dbReference type="InterPro" id="IPR013149">
    <property type="entry name" value="ADH-like_C"/>
</dbReference>
<dbReference type="Pfam" id="PF00107">
    <property type="entry name" value="ADH_zinc_N"/>
    <property type="match status" value="1"/>
</dbReference>
<dbReference type="EMBL" id="JAODAN010000003">
    <property type="protein sequence ID" value="KAK1925870.1"/>
    <property type="molecule type" value="Genomic_DNA"/>
</dbReference>
<keyword evidence="8" id="KW-1185">Reference proteome</keyword>
<reference evidence="7" key="1">
    <citation type="submission" date="2023-02" db="EMBL/GenBank/DDBJ databases">
        <title>Identification and recombinant expression of a fungal hydrolase from Papiliotrema laurentii that hydrolyzes apple cutin and clears colloidal polyester polyurethane.</title>
        <authorList>
            <consortium name="DOE Joint Genome Institute"/>
            <person name="Roman V.A."/>
            <person name="Bojanowski C."/>
            <person name="Crable B.R."/>
            <person name="Wagner D.N."/>
            <person name="Hung C.S."/>
            <person name="Nadeau L.J."/>
            <person name="Schratz L."/>
            <person name="Haridas S."/>
            <person name="Pangilinan J."/>
            <person name="Lipzen A."/>
            <person name="Na H."/>
            <person name="Yan M."/>
            <person name="Ng V."/>
            <person name="Grigoriev I.V."/>
            <person name="Spatafora J.W."/>
            <person name="Barlow D."/>
            <person name="Biffinger J."/>
            <person name="Kelley-Loughnane N."/>
            <person name="Varaljay V.A."/>
            <person name="Crookes-Goodson W.J."/>
        </authorList>
    </citation>
    <scope>NUCLEOTIDE SEQUENCE</scope>
    <source>
        <strain evidence="7">5307AH</strain>
    </source>
</reference>
<dbReference type="SUPFAM" id="SSF50129">
    <property type="entry name" value="GroES-like"/>
    <property type="match status" value="1"/>
</dbReference>
<dbReference type="Pfam" id="PF08240">
    <property type="entry name" value="ADH_N"/>
    <property type="match status" value="1"/>
</dbReference>
<dbReference type="CDD" id="cd05283">
    <property type="entry name" value="CAD1"/>
    <property type="match status" value="1"/>
</dbReference>
<evidence type="ECO:0000256" key="3">
    <source>
        <dbReference type="ARBA" id="ARBA00022833"/>
    </source>
</evidence>
<dbReference type="Gene3D" id="3.40.50.720">
    <property type="entry name" value="NAD(P)-binding Rossmann-like Domain"/>
    <property type="match status" value="1"/>
</dbReference>
<dbReference type="PROSITE" id="PS00065">
    <property type="entry name" value="D_2_HYDROXYACID_DH_1"/>
    <property type="match status" value="1"/>
</dbReference>
<organism evidence="7 8">
    <name type="scientific">Papiliotrema laurentii</name>
    <name type="common">Cryptococcus laurentii</name>
    <dbReference type="NCBI Taxonomy" id="5418"/>
    <lineage>
        <taxon>Eukaryota</taxon>
        <taxon>Fungi</taxon>
        <taxon>Dikarya</taxon>
        <taxon>Basidiomycota</taxon>
        <taxon>Agaricomycotina</taxon>
        <taxon>Tremellomycetes</taxon>
        <taxon>Tremellales</taxon>
        <taxon>Rhynchogastremaceae</taxon>
        <taxon>Papiliotrema</taxon>
    </lineage>
</organism>
<dbReference type="InterPro" id="IPR020843">
    <property type="entry name" value="ER"/>
</dbReference>
<evidence type="ECO:0000313" key="8">
    <source>
        <dbReference type="Proteomes" id="UP001182556"/>
    </source>
</evidence>
<protein>
    <submittedName>
        <fullName evidence="7">Chaperonin 10-like protein</fullName>
    </submittedName>
</protein>
<dbReference type="SMART" id="SM00829">
    <property type="entry name" value="PKS_ER"/>
    <property type="match status" value="1"/>
</dbReference>
<dbReference type="InterPro" id="IPR002328">
    <property type="entry name" value="ADH_Zn_CS"/>
</dbReference>
<dbReference type="GO" id="GO:0008270">
    <property type="term" value="F:zinc ion binding"/>
    <property type="evidence" value="ECO:0007669"/>
    <property type="project" value="InterPro"/>
</dbReference>
<feature type="domain" description="Enoyl reductase (ER)" evidence="6">
    <location>
        <begin position="11"/>
        <end position="349"/>
    </location>
</feature>
<dbReference type="SUPFAM" id="SSF51735">
    <property type="entry name" value="NAD(P)-binding Rossmann-fold domains"/>
    <property type="match status" value="1"/>
</dbReference>
<name>A0AAD9FTG0_PAPLA</name>
<comment type="similarity">
    <text evidence="5">Belongs to the zinc-containing alcohol dehydrogenase family.</text>
</comment>
<comment type="cofactor">
    <cofactor evidence="1 5">
        <name>Zn(2+)</name>
        <dbReference type="ChEBI" id="CHEBI:29105"/>
    </cofactor>
</comment>
<dbReference type="InterPro" id="IPR011032">
    <property type="entry name" value="GroES-like_sf"/>
</dbReference>
<evidence type="ECO:0000256" key="4">
    <source>
        <dbReference type="ARBA" id="ARBA00023002"/>
    </source>
</evidence>
<dbReference type="PROSITE" id="PS00059">
    <property type="entry name" value="ADH_ZINC"/>
    <property type="match status" value="1"/>
</dbReference>
<comment type="caution">
    <text evidence="7">The sequence shown here is derived from an EMBL/GenBank/DDBJ whole genome shotgun (WGS) entry which is preliminary data.</text>
</comment>
<evidence type="ECO:0000313" key="7">
    <source>
        <dbReference type="EMBL" id="KAK1925870.1"/>
    </source>
</evidence>
<dbReference type="PANTHER" id="PTHR42683">
    <property type="entry name" value="ALDEHYDE REDUCTASE"/>
    <property type="match status" value="1"/>
</dbReference>
<dbReference type="Gene3D" id="3.90.180.10">
    <property type="entry name" value="Medium-chain alcohol dehydrogenases, catalytic domain"/>
    <property type="match status" value="1"/>
</dbReference>